<gene>
    <name evidence="2" type="primary">FRS5_104</name>
    <name evidence="2" type="ORF">CK203_030127</name>
</gene>
<reference evidence="2 3" key="1">
    <citation type="journal article" date="2018" name="PLoS Genet.">
        <title>Population sequencing reveals clonal diversity and ancestral inbreeding in the grapevine cultivar Chardonnay.</title>
        <authorList>
            <person name="Roach M.J."/>
            <person name="Johnson D.L."/>
            <person name="Bohlmann J."/>
            <person name="van Vuuren H.J."/>
            <person name="Jones S.J."/>
            <person name="Pretorius I.S."/>
            <person name="Schmidt S.A."/>
            <person name="Borneman A.R."/>
        </authorList>
    </citation>
    <scope>NUCLEOTIDE SEQUENCE [LARGE SCALE GENOMIC DNA]</scope>
    <source>
        <strain evidence="3">cv. Chardonnay</strain>
        <tissue evidence="2">Leaf</tissue>
    </source>
</reference>
<dbReference type="Pfam" id="PF03101">
    <property type="entry name" value="FAR1"/>
    <property type="match status" value="1"/>
</dbReference>
<evidence type="ECO:0000259" key="1">
    <source>
        <dbReference type="Pfam" id="PF03101"/>
    </source>
</evidence>
<dbReference type="PANTHER" id="PTHR46328:SF42">
    <property type="entry name" value="PROTEIN FAR1-RELATED SEQUENCE 5-LIKE ISOFORM X1"/>
    <property type="match status" value="1"/>
</dbReference>
<dbReference type="AlphaFoldDB" id="A0A438I5B4"/>
<protein>
    <submittedName>
        <fullName evidence="2">Protein FAR1-related sequence 5</fullName>
    </submittedName>
</protein>
<dbReference type="PANTHER" id="PTHR46328">
    <property type="entry name" value="FAR-RED IMPAIRED RESPONSIVE (FAR1) FAMILY PROTEIN-RELATED"/>
    <property type="match status" value="1"/>
</dbReference>
<evidence type="ECO:0000313" key="3">
    <source>
        <dbReference type="Proteomes" id="UP000288805"/>
    </source>
</evidence>
<dbReference type="EMBL" id="QGNW01000141">
    <property type="protein sequence ID" value="RVW91882.1"/>
    <property type="molecule type" value="Genomic_DNA"/>
</dbReference>
<feature type="domain" description="FAR1" evidence="1">
    <location>
        <begin position="97"/>
        <end position="183"/>
    </location>
</feature>
<dbReference type="Proteomes" id="UP000288805">
    <property type="component" value="Unassembled WGS sequence"/>
</dbReference>
<dbReference type="InterPro" id="IPR004330">
    <property type="entry name" value="FAR1_DNA_bnd_dom"/>
</dbReference>
<evidence type="ECO:0000313" key="2">
    <source>
        <dbReference type="EMBL" id="RVW91882.1"/>
    </source>
</evidence>
<name>A0A438I5B4_VITVI</name>
<sequence length="284" mass="32769">MSLKPTIHSVEQEARKEMENEEAKTGVDFGATNDAGGEVVGNSVNMEGDQQGSFVEAIAQQGEDDNLDQYSSGREIVLGDEPYVGQEFDSEVTAYAFYKAYAKWVGFIIRASRLSRLKDHRSETRRMLVCTREGFRLCDKHESALENKEERKAGCKAKLVMKKMISGKWVVQKFIKEHNHTMAPIKGQRDLIYDQYLEKKLQEFFLVSSYLCWTVRATVHAMNMKRLRELTQSLAFEKRRAAAYKRYLTMVIGYIEEYNERMSKTMNKATENVGEIEVKEQENH</sequence>
<organism evidence="2 3">
    <name type="scientific">Vitis vinifera</name>
    <name type="common">Grape</name>
    <dbReference type="NCBI Taxonomy" id="29760"/>
    <lineage>
        <taxon>Eukaryota</taxon>
        <taxon>Viridiplantae</taxon>
        <taxon>Streptophyta</taxon>
        <taxon>Embryophyta</taxon>
        <taxon>Tracheophyta</taxon>
        <taxon>Spermatophyta</taxon>
        <taxon>Magnoliopsida</taxon>
        <taxon>eudicotyledons</taxon>
        <taxon>Gunneridae</taxon>
        <taxon>Pentapetalae</taxon>
        <taxon>rosids</taxon>
        <taxon>Vitales</taxon>
        <taxon>Vitaceae</taxon>
        <taxon>Viteae</taxon>
        <taxon>Vitis</taxon>
    </lineage>
</organism>
<accession>A0A438I5B4</accession>
<proteinExistence type="predicted"/>
<comment type="caution">
    <text evidence="2">The sequence shown here is derived from an EMBL/GenBank/DDBJ whole genome shotgun (WGS) entry which is preliminary data.</text>
</comment>